<sequence length="309" mass="34351">MGVGTLVMETLAERAAFMRESLQKSQSITENMVAILGSFDHRLSALETAMRPTQIRTHSMRRAHENIDKTLKAAEVFLGQFDLSRQAEAKILRGPHEDLESYLEAVDQLRSIVHFFSGNKSLQSSIGVLNHANNLLSKAILKLEEEFRQLLTSYSKPVEPDRLFDCLPNCLRPSSGSPGQGDANGKKLSSTNHKLEAAIFTVPILIPPRILPLLHDLAQQMVHAGHQQQLFTIYSGLKDPPPPSSLVGKHNAISLQPFSDLSPTLENTKAYMRMLEQREKEMALMKEEMAWMVEAMAHSNSLNSRSGGG</sequence>
<evidence type="ECO:0000313" key="2">
    <source>
        <dbReference type="Proteomes" id="UP001062846"/>
    </source>
</evidence>
<reference evidence="1" key="1">
    <citation type="submission" date="2022-02" db="EMBL/GenBank/DDBJ databases">
        <title>Plant Genome Project.</title>
        <authorList>
            <person name="Zhang R.-G."/>
        </authorList>
    </citation>
    <scope>NUCLEOTIDE SEQUENCE</scope>
    <source>
        <strain evidence="1">AT1</strain>
    </source>
</reference>
<protein>
    <submittedName>
        <fullName evidence="1">Uncharacterized protein</fullName>
    </submittedName>
</protein>
<comment type="caution">
    <text evidence="1">The sequence shown here is derived from an EMBL/GenBank/DDBJ whole genome shotgun (WGS) entry which is preliminary data.</text>
</comment>
<dbReference type="Proteomes" id="UP001062846">
    <property type="component" value="Chromosome 4"/>
</dbReference>
<organism evidence="1 2">
    <name type="scientific">Rhododendron molle</name>
    <name type="common">Chinese azalea</name>
    <name type="synonym">Azalea mollis</name>
    <dbReference type="NCBI Taxonomy" id="49168"/>
    <lineage>
        <taxon>Eukaryota</taxon>
        <taxon>Viridiplantae</taxon>
        <taxon>Streptophyta</taxon>
        <taxon>Embryophyta</taxon>
        <taxon>Tracheophyta</taxon>
        <taxon>Spermatophyta</taxon>
        <taxon>Magnoliopsida</taxon>
        <taxon>eudicotyledons</taxon>
        <taxon>Gunneridae</taxon>
        <taxon>Pentapetalae</taxon>
        <taxon>asterids</taxon>
        <taxon>Ericales</taxon>
        <taxon>Ericaceae</taxon>
        <taxon>Ericoideae</taxon>
        <taxon>Rhodoreae</taxon>
        <taxon>Rhododendron</taxon>
    </lineage>
</organism>
<gene>
    <name evidence="1" type="ORF">RHMOL_Rhmol04G0223200</name>
</gene>
<evidence type="ECO:0000313" key="1">
    <source>
        <dbReference type="EMBL" id="KAI8560030.1"/>
    </source>
</evidence>
<dbReference type="EMBL" id="CM046391">
    <property type="protein sequence ID" value="KAI8560030.1"/>
    <property type="molecule type" value="Genomic_DNA"/>
</dbReference>
<name>A0ACC0P352_RHOML</name>
<proteinExistence type="predicted"/>
<keyword evidence="2" id="KW-1185">Reference proteome</keyword>
<accession>A0ACC0P352</accession>